<dbReference type="SMART" id="SM00470">
    <property type="entry name" value="ParB"/>
    <property type="match status" value="1"/>
</dbReference>
<dbReference type="Gene3D" id="1.10.10.2830">
    <property type="match status" value="1"/>
</dbReference>
<dbReference type="Pfam" id="PF02195">
    <property type="entry name" value="ParB_N"/>
    <property type="match status" value="1"/>
</dbReference>
<dbReference type="Proteomes" id="UP000177810">
    <property type="component" value="Unassembled WGS sequence"/>
</dbReference>
<dbReference type="InterPro" id="IPR050336">
    <property type="entry name" value="Chromosome_partition/occlusion"/>
</dbReference>
<dbReference type="EMBL" id="MHMT01000021">
    <property type="protein sequence ID" value="OGZ32291.1"/>
    <property type="molecule type" value="Genomic_DNA"/>
</dbReference>
<dbReference type="InterPro" id="IPR036086">
    <property type="entry name" value="ParB/Sulfiredoxin_sf"/>
</dbReference>
<dbReference type="PANTHER" id="PTHR33375">
    <property type="entry name" value="CHROMOSOME-PARTITIONING PROTEIN PARB-RELATED"/>
    <property type="match status" value="1"/>
</dbReference>
<evidence type="ECO:0000313" key="3">
    <source>
        <dbReference type="Proteomes" id="UP000177810"/>
    </source>
</evidence>
<name>A0A1G2F404_9BACT</name>
<protein>
    <recommendedName>
        <fullName evidence="1">ParB-like N-terminal domain-containing protein</fullName>
    </recommendedName>
</protein>
<feature type="domain" description="ParB-like N-terminal" evidence="1">
    <location>
        <begin position="4"/>
        <end position="92"/>
    </location>
</feature>
<gene>
    <name evidence="2" type="ORF">A2V69_01125</name>
</gene>
<dbReference type="InterPro" id="IPR003115">
    <property type="entry name" value="ParB_N"/>
</dbReference>
<dbReference type="GO" id="GO:0007059">
    <property type="term" value="P:chromosome segregation"/>
    <property type="evidence" value="ECO:0007669"/>
    <property type="project" value="TreeGrafter"/>
</dbReference>
<dbReference type="GO" id="GO:0005694">
    <property type="term" value="C:chromosome"/>
    <property type="evidence" value="ECO:0007669"/>
    <property type="project" value="TreeGrafter"/>
</dbReference>
<reference evidence="2 3" key="1">
    <citation type="journal article" date="2016" name="Nat. Commun.">
        <title>Thousands of microbial genomes shed light on interconnected biogeochemical processes in an aquifer system.</title>
        <authorList>
            <person name="Anantharaman K."/>
            <person name="Brown C.T."/>
            <person name="Hug L.A."/>
            <person name="Sharon I."/>
            <person name="Castelle C.J."/>
            <person name="Probst A.J."/>
            <person name="Thomas B.C."/>
            <person name="Singh A."/>
            <person name="Wilkins M.J."/>
            <person name="Karaoz U."/>
            <person name="Brodie E.L."/>
            <person name="Williams K.H."/>
            <person name="Hubbard S.S."/>
            <person name="Banfield J.F."/>
        </authorList>
    </citation>
    <scope>NUCLEOTIDE SEQUENCE [LARGE SCALE GENOMIC DNA]</scope>
</reference>
<comment type="caution">
    <text evidence="2">The sequence shown here is derived from an EMBL/GenBank/DDBJ whole genome shotgun (WGS) entry which is preliminary data.</text>
</comment>
<organism evidence="2 3">
    <name type="scientific">Candidatus Portnoybacteria bacterium RBG_13_40_8</name>
    <dbReference type="NCBI Taxonomy" id="1801990"/>
    <lineage>
        <taxon>Bacteria</taxon>
        <taxon>Candidatus Portnoyibacteriota</taxon>
    </lineage>
</organism>
<dbReference type="STRING" id="1801990.A2V69_01125"/>
<dbReference type="Gene3D" id="3.90.1530.30">
    <property type="match status" value="1"/>
</dbReference>
<sequence>MNVSNVSIDAIRPDPNQPRKIFDDKHISGLAESLKVEGMINPVEVDSGMMIITGECRWKAAKVAGWKEIPIIINNKELPEYERLRRQMAENLHQSAAGGSSPMNAIDVAKGYVRLIKMRTGKDYSPGGLSRTEVYGLIKDIAVELGVDEDTVLEYINLLSEPAYVIEDIRKGVPRTFYREIARVPEKYQEPLKKAISEGILKSRDSIMRLGRLAKYKPEKVEIEFLRITQKQNEDANRILNRAVELGLALKNANPNKFSPQDRNMIMLQLGSVSGSIRKFMGKLNEVKELE</sequence>
<dbReference type="SUPFAM" id="SSF110849">
    <property type="entry name" value="ParB/Sulfiredoxin"/>
    <property type="match status" value="1"/>
</dbReference>
<dbReference type="SUPFAM" id="SSF109709">
    <property type="entry name" value="KorB DNA-binding domain-like"/>
    <property type="match status" value="1"/>
</dbReference>
<dbReference type="AlphaFoldDB" id="A0A1G2F404"/>
<accession>A0A1G2F404</accession>
<evidence type="ECO:0000259" key="1">
    <source>
        <dbReference type="SMART" id="SM00470"/>
    </source>
</evidence>
<proteinExistence type="predicted"/>
<dbReference type="PANTHER" id="PTHR33375:SF1">
    <property type="entry name" value="CHROMOSOME-PARTITIONING PROTEIN PARB-RELATED"/>
    <property type="match status" value="1"/>
</dbReference>
<evidence type="ECO:0000313" key="2">
    <source>
        <dbReference type="EMBL" id="OGZ32291.1"/>
    </source>
</evidence>